<evidence type="ECO:0000259" key="5">
    <source>
        <dbReference type="Pfam" id="PF00136"/>
    </source>
</evidence>
<keyword evidence="2" id="KW-0808">Transferase</keyword>
<accession>A0A2K3JMF1</accession>
<dbReference type="Gene3D" id="1.10.132.60">
    <property type="entry name" value="DNA polymerase family B, C-terminal domain"/>
    <property type="match status" value="1"/>
</dbReference>
<sequence length="138" mass="15609">GREILQSTVDLVQNNLNLEVNSTVLFLEVIYGDTDSIMVYSGLDDIAKATSISKKVIQEVNKKYRCLEIDLDGLYKRMLLLKKKKYAAVKVQFKDGTPYEVIERKGLDIVRRDWSLLAKDLGDFCLTQILSGGYVTIA</sequence>
<evidence type="ECO:0000313" key="7">
    <source>
        <dbReference type="Proteomes" id="UP000236291"/>
    </source>
</evidence>
<reference evidence="6 7" key="1">
    <citation type="journal article" date="2014" name="Am. J. Bot.">
        <title>Genome assembly and annotation for red clover (Trifolium pratense; Fabaceae).</title>
        <authorList>
            <person name="Istvanek J."/>
            <person name="Jaros M."/>
            <person name="Krenek A."/>
            <person name="Repkova J."/>
        </authorList>
    </citation>
    <scope>NUCLEOTIDE SEQUENCE [LARGE SCALE GENOMIC DNA]</scope>
    <source>
        <strain evidence="7">cv. Tatra</strain>
        <tissue evidence="6">Young leaves</tissue>
    </source>
</reference>
<evidence type="ECO:0000256" key="1">
    <source>
        <dbReference type="ARBA" id="ARBA00012417"/>
    </source>
</evidence>
<dbReference type="Pfam" id="PF00136">
    <property type="entry name" value="DNA_pol_B"/>
    <property type="match status" value="1"/>
</dbReference>
<feature type="non-terminal residue" evidence="6">
    <location>
        <position position="1"/>
    </location>
</feature>
<keyword evidence="4" id="KW-0239">DNA-directed DNA polymerase</keyword>
<dbReference type="GO" id="GO:0003887">
    <property type="term" value="F:DNA-directed DNA polymerase activity"/>
    <property type="evidence" value="ECO:0007669"/>
    <property type="project" value="UniProtKB-KW"/>
</dbReference>
<dbReference type="PANTHER" id="PTHR45861">
    <property type="entry name" value="DNA POLYMERASE ALPHA CATALYTIC SUBUNIT"/>
    <property type="match status" value="1"/>
</dbReference>
<dbReference type="EMBL" id="ASHM01070668">
    <property type="protein sequence ID" value="PNX55212.1"/>
    <property type="molecule type" value="Genomic_DNA"/>
</dbReference>
<evidence type="ECO:0000256" key="3">
    <source>
        <dbReference type="ARBA" id="ARBA00022695"/>
    </source>
</evidence>
<dbReference type="ExpressionAtlas" id="A0A2K3JMF1">
    <property type="expression patterns" value="baseline"/>
</dbReference>
<dbReference type="SUPFAM" id="SSF56672">
    <property type="entry name" value="DNA/RNA polymerases"/>
    <property type="match status" value="1"/>
</dbReference>
<dbReference type="Gene3D" id="3.90.1600.10">
    <property type="entry name" value="Palm domain of DNA polymerase"/>
    <property type="match status" value="1"/>
</dbReference>
<dbReference type="GO" id="GO:0003682">
    <property type="term" value="F:chromatin binding"/>
    <property type="evidence" value="ECO:0007669"/>
    <property type="project" value="TreeGrafter"/>
</dbReference>
<dbReference type="EC" id="2.7.7.7" evidence="1"/>
<dbReference type="InterPro" id="IPR043502">
    <property type="entry name" value="DNA/RNA_pol_sf"/>
</dbReference>
<feature type="domain" description="DNA-directed DNA polymerase family B multifunctional" evidence="5">
    <location>
        <begin position="1"/>
        <end position="131"/>
    </location>
</feature>
<comment type="caution">
    <text evidence="6">The sequence shown here is derived from an EMBL/GenBank/DDBJ whole genome shotgun (WGS) entry which is preliminary data.</text>
</comment>
<dbReference type="GO" id="GO:0003697">
    <property type="term" value="F:single-stranded DNA binding"/>
    <property type="evidence" value="ECO:0007669"/>
    <property type="project" value="TreeGrafter"/>
</dbReference>
<dbReference type="STRING" id="57577.A0A2K3JMF1"/>
<keyword evidence="3" id="KW-0548">Nucleotidyltransferase</keyword>
<dbReference type="InterPro" id="IPR042087">
    <property type="entry name" value="DNA_pol_B_thumb"/>
</dbReference>
<dbReference type="PANTHER" id="PTHR45861:SF1">
    <property type="entry name" value="DNA POLYMERASE ALPHA CATALYTIC SUBUNIT"/>
    <property type="match status" value="1"/>
</dbReference>
<dbReference type="InterPro" id="IPR023211">
    <property type="entry name" value="DNA_pol_palm_dom_sf"/>
</dbReference>
<proteinExistence type="predicted"/>
<evidence type="ECO:0000313" key="6">
    <source>
        <dbReference type="EMBL" id="PNX55212.1"/>
    </source>
</evidence>
<dbReference type="GO" id="GO:0003688">
    <property type="term" value="F:DNA replication origin binding"/>
    <property type="evidence" value="ECO:0007669"/>
    <property type="project" value="TreeGrafter"/>
</dbReference>
<dbReference type="InterPro" id="IPR006134">
    <property type="entry name" value="DNA-dir_DNA_pol_B_multi_dom"/>
</dbReference>
<protein>
    <recommendedName>
        <fullName evidence="1">DNA-directed DNA polymerase</fullName>
        <ecNumber evidence="1">2.7.7.7</ecNumber>
    </recommendedName>
</protein>
<dbReference type="GO" id="GO:0006273">
    <property type="term" value="P:lagging strand elongation"/>
    <property type="evidence" value="ECO:0007669"/>
    <property type="project" value="TreeGrafter"/>
</dbReference>
<dbReference type="GO" id="GO:0006272">
    <property type="term" value="P:leading strand elongation"/>
    <property type="evidence" value="ECO:0007669"/>
    <property type="project" value="TreeGrafter"/>
</dbReference>
<name>A0A2K3JMF1_TRIPR</name>
<dbReference type="InterPro" id="IPR017964">
    <property type="entry name" value="DNA-dir_DNA_pol_B_CS"/>
</dbReference>
<evidence type="ECO:0000256" key="4">
    <source>
        <dbReference type="ARBA" id="ARBA00022932"/>
    </source>
</evidence>
<dbReference type="PROSITE" id="PS00116">
    <property type="entry name" value="DNA_POLYMERASE_B"/>
    <property type="match status" value="1"/>
</dbReference>
<dbReference type="GO" id="GO:0005658">
    <property type="term" value="C:alpha DNA polymerase:primase complex"/>
    <property type="evidence" value="ECO:0007669"/>
    <property type="project" value="TreeGrafter"/>
</dbReference>
<dbReference type="Proteomes" id="UP000236291">
    <property type="component" value="Unassembled WGS sequence"/>
</dbReference>
<reference evidence="6 7" key="2">
    <citation type="journal article" date="2017" name="Front. Plant Sci.">
        <title>Gene Classification and Mining of Molecular Markers Useful in Red Clover (Trifolium pratense) Breeding.</title>
        <authorList>
            <person name="Istvanek J."/>
            <person name="Dluhosova J."/>
            <person name="Dluhos P."/>
            <person name="Patkova L."/>
            <person name="Nedelnik J."/>
            <person name="Repkova J."/>
        </authorList>
    </citation>
    <scope>NUCLEOTIDE SEQUENCE [LARGE SCALE GENOMIC DNA]</scope>
    <source>
        <strain evidence="7">cv. Tatra</strain>
        <tissue evidence="6">Young leaves</tissue>
    </source>
</reference>
<evidence type="ECO:0000256" key="2">
    <source>
        <dbReference type="ARBA" id="ARBA00022679"/>
    </source>
</evidence>
<dbReference type="GO" id="GO:1902975">
    <property type="term" value="P:mitotic DNA replication initiation"/>
    <property type="evidence" value="ECO:0007669"/>
    <property type="project" value="TreeGrafter"/>
</dbReference>
<organism evidence="6 7">
    <name type="scientific">Trifolium pratense</name>
    <name type="common">Red clover</name>
    <dbReference type="NCBI Taxonomy" id="57577"/>
    <lineage>
        <taxon>Eukaryota</taxon>
        <taxon>Viridiplantae</taxon>
        <taxon>Streptophyta</taxon>
        <taxon>Embryophyta</taxon>
        <taxon>Tracheophyta</taxon>
        <taxon>Spermatophyta</taxon>
        <taxon>Magnoliopsida</taxon>
        <taxon>eudicotyledons</taxon>
        <taxon>Gunneridae</taxon>
        <taxon>Pentapetalae</taxon>
        <taxon>rosids</taxon>
        <taxon>fabids</taxon>
        <taxon>Fabales</taxon>
        <taxon>Fabaceae</taxon>
        <taxon>Papilionoideae</taxon>
        <taxon>50 kb inversion clade</taxon>
        <taxon>NPAAA clade</taxon>
        <taxon>Hologalegina</taxon>
        <taxon>IRL clade</taxon>
        <taxon>Trifolieae</taxon>
        <taxon>Trifolium</taxon>
    </lineage>
</organism>
<gene>
    <name evidence="6" type="ORF">L195_g048839</name>
</gene>
<dbReference type="AlphaFoldDB" id="A0A2K3JMF1"/>
<dbReference type="GO" id="GO:0000166">
    <property type="term" value="F:nucleotide binding"/>
    <property type="evidence" value="ECO:0007669"/>
    <property type="project" value="InterPro"/>
</dbReference>